<dbReference type="Pfam" id="PF13569">
    <property type="entry name" value="DUF4132"/>
    <property type="match status" value="1"/>
</dbReference>
<feature type="coiled-coil region" evidence="1">
    <location>
        <begin position="891"/>
        <end position="918"/>
    </location>
</feature>
<sequence>MNLEEELELYYKGSPIEDDMKKCESTNDFSKIRKSAYDYFHYKDAFLQDYFTIEDEALKKRYEHFMKILIYGKDKEGEGGTRYVIFDYIVNRDFEKSLRYLVYGYEKRYKDHARTLNGETLIYTVFEDFNKYFSKEFQEYTDKYIDIINNNDNKKILKKMDRDAVIPLIAICSVIKSNKECDEKYVNAALKSFDVLPNLYDTLNVIAAILDKNEAIKNKFIEVLNKNEEYIIDINIILGSHLRSLDYNNPYKAREKFFNAINYPNDFAFIAQHFEDYFHYAFIYGARDLYLNYKEDFYRIYNLVGNDLKNDRNKRIFIVLSGVLLEHNDNKIDTNNLKKSIPVFQTIVNKFTEDKSNGYNYNPRPTFTTTVKIEEIFDKDKNKLFDTLIDYYTDKKNTYNLYSTYRWRNTLPEYCLNTELYYLFSLFNYDIDEMKNYKKFAIDIFKYLPIQLGIRKYIEVQASIGKKTLKEVIDSLLNNKELNITLKEILTSYYFDYAGDFSNYYYDYGGKCLPTLYKELRCVDENNNVIINSVKDELFKSYFDEVVNILNDDKFIKDNIASNKNTALDILKTLYNKYNYENYHLIYTVLENTKRAEVKRHCIKVISDNEKITREYVEKMSEKVRSSELKGALKNIIKNWNLKKYGDYFKSIDEALEFIDTYYNTNYEKNIKFLEDVHLTKVLYNNGKLADERIFKYIIMEYMNLVEPARLKDCDMLAEILDTTSFTNALEMLYIHWKDSNYEATKKNILIPYLIYSDDLKIDKVYPLIKEFAKGSRTVMAAFIVKCMALNGKSYALILVDSLTRKSPTAKIKEVAIETMENAAYMLDMTADELSDRIIPNFGFDRKGEKVLSYGGEAKRTFTLSINNDLELTITDNDKQKIIKSLPAPNSKDDKTEADNAKKECTALKKEIKTLIQSQKIRLQKVLLNGRKWTYDNFKTVFVENPIMNLFALKLIWGVYDEKNNLIESFRYMEDGSFNTFDEEEYIFEDSLKNKKNITLVHPIELDDEKLSKWKTQLSDYEISQPINQLDFKYSDITEKDISEDKITSLNSKKIKAGILMSLANKYDMARGETMDGGTFSEYILKDTYLNIAVHISFDYMYFGMDANEDVEFGDIEFCEINDGIETIINPLKVEKRFASSIYSIVKSIFGD</sequence>
<dbReference type="RefSeq" id="WP_104618174.1">
    <property type="nucleotide sequence ID" value="NZ_JJMJ01000068.1"/>
</dbReference>
<evidence type="ECO:0000313" key="3">
    <source>
        <dbReference type="EMBL" id="PPS22473.1"/>
    </source>
</evidence>
<comment type="caution">
    <text evidence="3">The sequence shown here is derived from an EMBL/GenBank/DDBJ whole genome shotgun (WGS) entry which is preliminary data.</text>
</comment>
<proteinExistence type="predicted"/>
<feature type="domain" description="DUF4132" evidence="2">
    <location>
        <begin position="881"/>
        <end position="1065"/>
    </location>
</feature>
<dbReference type="InterPro" id="IPR025406">
    <property type="entry name" value="DUF4132"/>
</dbReference>
<name>A0ABX5B764_9SPIR</name>
<accession>A0ABX5B764</accession>
<evidence type="ECO:0000313" key="4">
    <source>
        <dbReference type="Proteomes" id="UP000238924"/>
    </source>
</evidence>
<evidence type="ECO:0000259" key="2">
    <source>
        <dbReference type="Pfam" id="PF13569"/>
    </source>
</evidence>
<evidence type="ECO:0000256" key="1">
    <source>
        <dbReference type="SAM" id="Coils"/>
    </source>
</evidence>
<dbReference type="Proteomes" id="UP000238924">
    <property type="component" value="Unassembled WGS sequence"/>
</dbReference>
<reference evidence="3 4" key="1">
    <citation type="submission" date="2014-04" db="EMBL/GenBank/DDBJ databases">
        <title>Whole genome sequence of 'Brachyspira hampsonii' D13-03603F2.</title>
        <authorList>
            <person name="Patterson A.H."/>
            <person name="Chaban B."/>
            <person name="Fernando C."/>
            <person name="Harding J.C."/>
            <person name="Hill J.E."/>
        </authorList>
    </citation>
    <scope>NUCLEOTIDE SEQUENCE [LARGE SCALE GENOMIC DNA]</scope>
    <source>
        <strain evidence="3 4">D13-03603F2</strain>
    </source>
</reference>
<organism evidence="3 4">
    <name type="scientific">Brachyspira murdochii</name>
    <dbReference type="NCBI Taxonomy" id="84378"/>
    <lineage>
        <taxon>Bacteria</taxon>
        <taxon>Pseudomonadati</taxon>
        <taxon>Spirochaetota</taxon>
        <taxon>Spirochaetia</taxon>
        <taxon>Brachyspirales</taxon>
        <taxon>Brachyspiraceae</taxon>
        <taxon>Brachyspira</taxon>
    </lineage>
</organism>
<gene>
    <name evidence="3" type="ORF">DJ52_04250</name>
</gene>
<dbReference type="EMBL" id="JJMJ01000068">
    <property type="protein sequence ID" value="PPS22473.1"/>
    <property type="molecule type" value="Genomic_DNA"/>
</dbReference>
<protein>
    <submittedName>
        <fullName evidence="3">MolR family transcriptional regulator</fullName>
    </submittedName>
</protein>
<keyword evidence="4" id="KW-1185">Reference proteome</keyword>
<keyword evidence="1" id="KW-0175">Coiled coil</keyword>